<name>E7C5I8_9BACT</name>
<dbReference type="SUPFAM" id="SSF53335">
    <property type="entry name" value="S-adenosyl-L-methionine-dependent methyltransferases"/>
    <property type="match status" value="1"/>
</dbReference>
<accession>E7C5I8</accession>
<protein>
    <submittedName>
        <fullName evidence="1">SAM-dependent methyltransferases</fullName>
    </submittedName>
</protein>
<dbReference type="GO" id="GO:0008168">
    <property type="term" value="F:methyltransferase activity"/>
    <property type="evidence" value="ECO:0007669"/>
    <property type="project" value="UniProtKB-KW"/>
</dbReference>
<dbReference type="AlphaFoldDB" id="E7C5I8"/>
<dbReference type="Pfam" id="PF07021">
    <property type="entry name" value="MetW"/>
    <property type="match status" value="1"/>
</dbReference>
<sequence length="204" mass="23455">MVENRKQEAKRRTDQMVINCGIQTEDKVLDLGCGRGSLLQLLVQEKQVSALGVDIDSAKVTECVRKGIPVYQGDVDEVLEFFPNHWFDRVILSRTVEHLQQPGKTIEEALRVGSRVTVGFVNHGFWVNRMNYFLKGNRTINDVYPDPWYESAPVTLFSLSNFEDFCRNKGIRIHERVCLDANWKNECRFLPNLLSGYVICDISK</sequence>
<organism evidence="1">
    <name type="scientific">uncultured verrucomicrobium HF0500_27H16</name>
    <dbReference type="NCBI Taxonomy" id="723600"/>
    <lineage>
        <taxon>Bacteria</taxon>
        <taxon>Pseudomonadati</taxon>
        <taxon>Verrucomicrobiota</taxon>
        <taxon>environmental samples</taxon>
    </lineage>
</organism>
<reference evidence="1" key="1">
    <citation type="submission" date="2010-01" db="EMBL/GenBank/DDBJ databases">
        <title>Genome fragments of uncultured bacteria from the North Pacific subtropical Gyre.</title>
        <authorList>
            <person name="Pham V.D."/>
            <person name="Delong E.F."/>
        </authorList>
    </citation>
    <scope>NUCLEOTIDE SEQUENCE</scope>
</reference>
<keyword evidence="1" id="KW-0808">Transferase</keyword>
<evidence type="ECO:0000313" key="1">
    <source>
        <dbReference type="EMBL" id="ADI22712.1"/>
    </source>
</evidence>
<proteinExistence type="predicted"/>
<dbReference type="GO" id="GO:0032259">
    <property type="term" value="P:methylation"/>
    <property type="evidence" value="ECO:0007669"/>
    <property type="project" value="UniProtKB-KW"/>
</dbReference>
<dbReference type="Gene3D" id="3.40.50.150">
    <property type="entry name" value="Vaccinia Virus protein VP39"/>
    <property type="match status" value="1"/>
</dbReference>
<dbReference type="CDD" id="cd02440">
    <property type="entry name" value="AdoMet_MTases"/>
    <property type="match status" value="1"/>
</dbReference>
<dbReference type="InterPro" id="IPR029063">
    <property type="entry name" value="SAM-dependent_MTases_sf"/>
</dbReference>
<keyword evidence="1" id="KW-0489">Methyltransferase</keyword>
<dbReference type="EMBL" id="GU567995">
    <property type="protein sequence ID" value="ADI22712.1"/>
    <property type="molecule type" value="Genomic_DNA"/>
</dbReference>
<dbReference type="InterPro" id="IPR010743">
    <property type="entry name" value="Methionine_synth_MetW"/>
</dbReference>